<name>A0ABU3QZB8_9GAMM</name>
<proteinExistence type="inferred from homology"/>
<dbReference type="EMBL" id="JAWCUA010000007">
    <property type="protein sequence ID" value="MDU0112791.1"/>
    <property type="molecule type" value="Genomic_DNA"/>
</dbReference>
<feature type="domain" description="Peptidase M16 N-terminal" evidence="4">
    <location>
        <begin position="564"/>
        <end position="658"/>
    </location>
</feature>
<dbReference type="Pfam" id="PF00675">
    <property type="entry name" value="Peptidase_M16"/>
    <property type="match status" value="2"/>
</dbReference>
<dbReference type="PANTHER" id="PTHR11851">
    <property type="entry name" value="METALLOPROTEASE"/>
    <property type="match status" value="1"/>
</dbReference>
<comment type="caution">
    <text evidence="6">The sequence shown here is derived from an EMBL/GenBank/DDBJ whole genome shotgun (WGS) entry which is preliminary data.</text>
</comment>
<dbReference type="InterPro" id="IPR007863">
    <property type="entry name" value="Peptidase_M16_C"/>
</dbReference>
<dbReference type="PANTHER" id="PTHR11851:SF49">
    <property type="entry name" value="MITOCHONDRIAL-PROCESSING PEPTIDASE SUBUNIT ALPHA"/>
    <property type="match status" value="1"/>
</dbReference>
<dbReference type="Gene3D" id="3.30.830.10">
    <property type="entry name" value="Metalloenzyme, LuxS/M16 peptidase-like"/>
    <property type="match status" value="4"/>
</dbReference>
<evidence type="ECO:0000313" key="6">
    <source>
        <dbReference type="EMBL" id="MDU0112791.1"/>
    </source>
</evidence>
<dbReference type="RefSeq" id="WP_315946481.1">
    <property type="nucleotide sequence ID" value="NZ_JAWCUA010000007.1"/>
</dbReference>
<sequence length="937" mass="104588">MTIITHLTKPRFSLAKTLISSAVVFTLSACSSNSSESDIAVKANPKMATQAAKIEYVRNVEGIDEYTLTNGMKVLLYPDPAQPKTLVNITYRVGSIHENYGETGMAHLLEHMLFKGSTSYKEIDKEFNKRGMRVNATTWLDRTNYFELFESNEENLAWALGMEADRMVNATFSKTELESEMTVVRNEMERGENSPFRMLSARMGSTAYLWHNYANSTIGARSDVENFPFAKLRKFYDKHYRPDNAVLTIAGRFDKNKTLALIEQTFGMLAKPATEIEKLYTVEPVQDGERIVNLRRTGEVPIVAAQYHVPSALHEDTPAIQVLVQLLSDNARGRMQKMLVEPGVASGTGAYSYLRKDPSALTIIAQGFKGKDINEMETALLTLAEDIKTKKISATEVEQAKVSILKETEDGLRNVTSVGMELSEFIAMGDYRYIFFFRDLVEKVTVEDVQRVAEKYLIESNRTLGRFIPTKDPVRAEITPAKDINEILATYKGREAIEAGEVYDNNVENITARLQEFNWNVGTTLSVYPKKLRGGEVRIEMTLPTGNIDSLKGYEQDFKLMGGLLYSGNAKYSKEDIASKLDELKASVNISTNSIGTINVSIKAVKAHLDDTLDFVHEMLATPLFEESEINIDRNATVTSLESNRNEPSAIAAATLRESINGHPKGHPLAFKTLDQQIDALNKVTRARLQKVHKAHMSVKNAHIGVVGDVDAKTFSEKFEKLFSDLKGTAKYVEMKGNLKDISGIDSWIETPDKANSMLFIGHRVELNKQHPDYHAATVANSIFGGSGFASRLMQRIRVKEGYSYGTGSGLQLDFNEPNGLYYMRAIAAPENMKKVVAAYKEEVAKAATEGFTQTEVDNAIEGELKSLRVSWSNDGTIANLLADNKQLKRDLTWYTEYVEKMNALTLDQVNAAFNKYIATKELNIFTAGDFAKAAKK</sequence>
<evidence type="ECO:0000256" key="1">
    <source>
        <dbReference type="ARBA" id="ARBA00001947"/>
    </source>
</evidence>
<evidence type="ECO:0000259" key="5">
    <source>
        <dbReference type="Pfam" id="PF05193"/>
    </source>
</evidence>
<reference evidence="6 7" key="1">
    <citation type="submission" date="2023-10" db="EMBL/GenBank/DDBJ databases">
        <title>Psychrosphaera aquimaarina strain SW33 isolated from seawater.</title>
        <authorList>
            <person name="Bayburt H."/>
            <person name="Kim J.M."/>
            <person name="Choi B.J."/>
            <person name="Jeon C.O."/>
        </authorList>
    </citation>
    <scope>NUCLEOTIDE SEQUENCE [LARGE SCALE GENOMIC DNA]</scope>
    <source>
        <strain evidence="6 7">KCTC 52743</strain>
    </source>
</reference>
<dbReference type="SUPFAM" id="SSF63411">
    <property type="entry name" value="LuxS/MPP-like metallohydrolase"/>
    <property type="match status" value="4"/>
</dbReference>
<dbReference type="InterPro" id="IPR011765">
    <property type="entry name" value="Pept_M16_N"/>
</dbReference>
<dbReference type="InterPro" id="IPR001431">
    <property type="entry name" value="Pept_M16_Zn_BS"/>
</dbReference>
<dbReference type="PROSITE" id="PS00143">
    <property type="entry name" value="INSULINASE"/>
    <property type="match status" value="1"/>
</dbReference>
<evidence type="ECO:0000256" key="3">
    <source>
        <dbReference type="RuleBase" id="RU004447"/>
    </source>
</evidence>
<comment type="cofactor">
    <cofactor evidence="1">
        <name>Zn(2+)</name>
        <dbReference type="ChEBI" id="CHEBI:29105"/>
    </cofactor>
</comment>
<comment type="similarity">
    <text evidence="2 3">Belongs to the peptidase M16 family.</text>
</comment>
<dbReference type="InterPro" id="IPR011249">
    <property type="entry name" value="Metalloenz_LuxS/M16"/>
</dbReference>
<dbReference type="Proteomes" id="UP001257914">
    <property type="component" value="Unassembled WGS sequence"/>
</dbReference>
<evidence type="ECO:0000256" key="2">
    <source>
        <dbReference type="ARBA" id="ARBA00007261"/>
    </source>
</evidence>
<dbReference type="Pfam" id="PF05193">
    <property type="entry name" value="Peptidase_M16_C"/>
    <property type="match status" value="2"/>
</dbReference>
<dbReference type="InterPro" id="IPR050361">
    <property type="entry name" value="MPP/UQCRC_Complex"/>
</dbReference>
<keyword evidence="7" id="KW-1185">Reference proteome</keyword>
<feature type="domain" description="Peptidase M16 C-terminal" evidence="5">
    <location>
        <begin position="683"/>
        <end position="862"/>
    </location>
</feature>
<feature type="domain" description="Peptidase M16 C-terminal" evidence="5">
    <location>
        <begin position="230"/>
        <end position="401"/>
    </location>
</feature>
<gene>
    <name evidence="6" type="ORF">RT723_07215</name>
</gene>
<evidence type="ECO:0000259" key="4">
    <source>
        <dbReference type="Pfam" id="PF00675"/>
    </source>
</evidence>
<protein>
    <submittedName>
        <fullName evidence="6">Pitrilysin family protein</fullName>
    </submittedName>
</protein>
<accession>A0ABU3QZB8</accession>
<organism evidence="6 7">
    <name type="scientific">Psychrosphaera aquimarina</name>
    <dbReference type="NCBI Taxonomy" id="2044854"/>
    <lineage>
        <taxon>Bacteria</taxon>
        <taxon>Pseudomonadati</taxon>
        <taxon>Pseudomonadota</taxon>
        <taxon>Gammaproteobacteria</taxon>
        <taxon>Alteromonadales</taxon>
        <taxon>Pseudoalteromonadaceae</taxon>
        <taxon>Psychrosphaera</taxon>
    </lineage>
</organism>
<feature type="domain" description="Peptidase M16 N-terminal" evidence="4">
    <location>
        <begin position="74"/>
        <end position="219"/>
    </location>
</feature>
<evidence type="ECO:0000313" key="7">
    <source>
        <dbReference type="Proteomes" id="UP001257914"/>
    </source>
</evidence>